<reference evidence="4" key="1">
    <citation type="submission" date="2014-11" db="EMBL/GenBank/DDBJ databases">
        <authorList>
            <person name="Malar M.C."/>
            <person name="Sen D."/>
            <person name="Tripathy S."/>
        </authorList>
    </citation>
    <scope>NUCLEOTIDE SEQUENCE</scope>
    <source>
        <strain evidence="4">BDU141951</strain>
    </source>
</reference>
<comment type="caution">
    <text evidence="4">The sequence shown here is derived from an EMBL/GenBank/DDBJ whole genome shotgun (WGS) entry which is preliminary data.</text>
</comment>
<comment type="similarity">
    <text evidence="1 3">Belongs to the short-chain dehydrogenases/reductases (SDR) family.</text>
</comment>
<evidence type="ECO:0000256" key="2">
    <source>
        <dbReference type="ARBA" id="ARBA00023002"/>
    </source>
</evidence>
<accession>A0A0C1YJZ8</accession>
<dbReference type="InterPro" id="IPR002347">
    <property type="entry name" value="SDR_fam"/>
</dbReference>
<name>A0A0C1YJZ8_9CYAN</name>
<dbReference type="InterPro" id="IPR020904">
    <property type="entry name" value="Sc_DH/Rdtase_CS"/>
</dbReference>
<sequence length="267" mass="28768">MELGINNKVAVITGGDSGIGRATAKLLADEGVKIALLDKTTEQLQATVADINKIGEAYPVQADLRNLDEVKAAKDQVLEKYGTVDILVNCAGITGATGDFLDISDEEWHETLEVDLMAAVRMCRTFIPVMRDSGWGRVVLVASEDAVQPYTDEMPYCAAKAGVLNFAKNLSKAYAEDGVLVNSVAPAFIATPMTDAMMDQRAEKMDTSKEEAIATFLKEKRPHLELQRRGKAQEVAAVITFLCSQQSSYVVGANYRVDGGSVASISL</sequence>
<dbReference type="PANTHER" id="PTHR42879:SF2">
    <property type="entry name" value="3-OXOACYL-[ACYL-CARRIER-PROTEIN] REDUCTASE FABG"/>
    <property type="match status" value="1"/>
</dbReference>
<dbReference type="PROSITE" id="PS00061">
    <property type="entry name" value="ADH_SHORT"/>
    <property type="match status" value="1"/>
</dbReference>
<dbReference type="InterPro" id="IPR036291">
    <property type="entry name" value="NAD(P)-bd_dom_sf"/>
</dbReference>
<dbReference type="EMBL" id="JTHE02000003">
    <property type="protein sequence ID" value="NEV69690.1"/>
    <property type="molecule type" value="Genomic_DNA"/>
</dbReference>
<dbReference type="CDD" id="cd05233">
    <property type="entry name" value="SDR_c"/>
    <property type="match status" value="1"/>
</dbReference>
<dbReference type="SUPFAM" id="SSF51735">
    <property type="entry name" value="NAD(P)-binding Rossmann-fold domains"/>
    <property type="match status" value="1"/>
</dbReference>
<evidence type="ECO:0000256" key="3">
    <source>
        <dbReference type="RuleBase" id="RU000363"/>
    </source>
</evidence>
<proteinExistence type="inferred from homology"/>
<reference evidence="4" key="2">
    <citation type="journal article" date="2015" name="Genome Announc.">
        <title>Draft Genome Sequence of Filamentous Marine Cyanobacterium Lyngbya confervoides Strain BDU141951.</title>
        <authorList>
            <person name="Chandrababunaidu M.M."/>
            <person name="Sen D."/>
            <person name="Tripathy S."/>
        </authorList>
    </citation>
    <scope>NUCLEOTIDE SEQUENCE</scope>
    <source>
        <strain evidence="4">BDU141951</strain>
    </source>
</reference>
<organism evidence="4">
    <name type="scientific">Lyngbya confervoides BDU141951</name>
    <dbReference type="NCBI Taxonomy" id="1574623"/>
    <lineage>
        <taxon>Bacteria</taxon>
        <taxon>Bacillati</taxon>
        <taxon>Cyanobacteriota</taxon>
        <taxon>Cyanophyceae</taxon>
        <taxon>Oscillatoriophycideae</taxon>
        <taxon>Oscillatoriales</taxon>
        <taxon>Microcoleaceae</taxon>
        <taxon>Lyngbya</taxon>
    </lineage>
</organism>
<reference evidence="4" key="3">
    <citation type="submission" date="2020-02" db="EMBL/GenBank/DDBJ databases">
        <authorList>
            <person name="Sarangi A.N."/>
            <person name="Ghosh S."/>
            <person name="Mukherjee M."/>
            <person name="Tripathy S."/>
        </authorList>
    </citation>
    <scope>NUCLEOTIDE SEQUENCE</scope>
    <source>
        <strain evidence="4">BDU141951</strain>
    </source>
</reference>
<evidence type="ECO:0000256" key="1">
    <source>
        <dbReference type="ARBA" id="ARBA00006484"/>
    </source>
</evidence>
<dbReference type="Gene3D" id="3.40.50.720">
    <property type="entry name" value="NAD(P)-binding Rossmann-like Domain"/>
    <property type="match status" value="1"/>
</dbReference>
<dbReference type="PRINTS" id="PR00081">
    <property type="entry name" value="GDHRDH"/>
</dbReference>
<dbReference type="Pfam" id="PF00106">
    <property type="entry name" value="adh_short"/>
    <property type="match status" value="1"/>
</dbReference>
<dbReference type="GO" id="GO:0032787">
    <property type="term" value="P:monocarboxylic acid metabolic process"/>
    <property type="evidence" value="ECO:0007669"/>
    <property type="project" value="UniProtKB-ARBA"/>
</dbReference>
<dbReference type="FunFam" id="3.40.50.720:FF:000084">
    <property type="entry name" value="Short-chain dehydrogenase reductase"/>
    <property type="match status" value="1"/>
</dbReference>
<dbReference type="PRINTS" id="PR00080">
    <property type="entry name" value="SDRFAMILY"/>
</dbReference>
<keyword evidence="2" id="KW-0560">Oxidoreductase</keyword>
<dbReference type="GO" id="GO:0016491">
    <property type="term" value="F:oxidoreductase activity"/>
    <property type="evidence" value="ECO:0007669"/>
    <property type="project" value="UniProtKB-KW"/>
</dbReference>
<gene>
    <name evidence="4" type="ORF">QQ91_021575</name>
</gene>
<evidence type="ECO:0000313" key="4">
    <source>
        <dbReference type="EMBL" id="NEV69690.1"/>
    </source>
</evidence>
<dbReference type="AlphaFoldDB" id="A0A0C1YJZ8"/>
<protein>
    <submittedName>
        <fullName evidence="4">SDR family oxidoreductase</fullName>
    </submittedName>
</protein>
<dbReference type="PANTHER" id="PTHR42879">
    <property type="entry name" value="3-OXOACYL-(ACYL-CARRIER-PROTEIN) REDUCTASE"/>
    <property type="match status" value="1"/>
</dbReference>
<dbReference type="InterPro" id="IPR050259">
    <property type="entry name" value="SDR"/>
</dbReference>